<sequence length="59" mass="6606">MSCDFLSLEDGVGLGAGRREGLRWRRQPAGSWESDTWETRLGTRVGEGVVSERRGRLDV</sequence>
<dbReference type="Gramene" id="VVA13669">
    <property type="protein sequence ID" value="VVA13669"/>
    <property type="gene ID" value="Prudul26B024997"/>
</dbReference>
<proteinExistence type="predicted"/>
<dbReference type="InParanoid" id="A0A5E4EFD3"/>
<dbReference type="EMBL" id="CABIKO010000008">
    <property type="protein sequence ID" value="VVA13669.1"/>
    <property type="molecule type" value="Genomic_DNA"/>
</dbReference>
<protein>
    <submittedName>
        <fullName evidence="1">Uncharacterized protein</fullName>
    </submittedName>
</protein>
<gene>
    <name evidence="1" type="ORF">ALMOND_2B024997</name>
</gene>
<dbReference type="AlphaFoldDB" id="A0A5E4EFD3"/>
<name>A0A5E4EFD3_PRUDU</name>
<dbReference type="Proteomes" id="UP000327085">
    <property type="component" value="Chromosome 1"/>
</dbReference>
<evidence type="ECO:0000313" key="1">
    <source>
        <dbReference type="EMBL" id="VVA13669.1"/>
    </source>
</evidence>
<organism evidence="1 2">
    <name type="scientific">Prunus dulcis</name>
    <name type="common">Almond</name>
    <name type="synonym">Amygdalus dulcis</name>
    <dbReference type="NCBI Taxonomy" id="3755"/>
    <lineage>
        <taxon>Eukaryota</taxon>
        <taxon>Viridiplantae</taxon>
        <taxon>Streptophyta</taxon>
        <taxon>Embryophyta</taxon>
        <taxon>Tracheophyta</taxon>
        <taxon>Spermatophyta</taxon>
        <taxon>Magnoliopsida</taxon>
        <taxon>eudicotyledons</taxon>
        <taxon>Gunneridae</taxon>
        <taxon>Pentapetalae</taxon>
        <taxon>rosids</taxon>
        <taxon>fabids</taxon>
        <taxon>Rosales</taxon>
        <taxon>Rosaceae</taxon>
        <taxon>Amygdaloideae</taxon>
        <taxon>Amygdaleae</taxon>
        <taxon>Prunus</taxon>
    </lineage>
</organism>
<evidence type="ECO:0000313" key="2">
    <source>
        <dbReference type="Proteomes" id="UP000327085"/>
    </source>
</evidence>
<reference evidence="2" key="1">
    <citation type="journal article" date="2020" name="Plant J.">
        <title>Transposons played a major role in the diversification between the closely related almond and peach genomes: results from the almond genome sequence.</title>
        <authorList>
            <person name="Alioto T."/>
            <person name="Alexiou K.G."/>
            <person name="Bardil A."/>
            <person name="Barteri F."/>
            <person name="Castanera R."/>
            <person name="Cruz F."/>
            <person name="Dhingra A."/>
            <person name="Duval H."/>
            <person name="Fernandez I Marti A."/>
            <person name="Frias L."/>
            <person name="Galan B."/>
            <person name="Garcia J.L."/>
            <person name="Howad W."/>
            <person name="Gomez-Garrido J."/>
            <person name="Gut M."/>
            <person name="Julca I."/>
            <person name="Morata J."/>
            <person name="Puigdomenech P."/>
            <person name="Ribeca P."/>
            <person name="Rubio Cabetas M.J."/>
            <person name="Vlasova A."/>
            <person name="Wirthensohn M."/>
            <person name="Garcia-Mas J."/>
            <person name="Gabaldon T."/>
            <person name="Casacuberta J.M."/>
            <person name="Arus P."/>
        </authorList>
    </citation>
    <scope>NUCLEOTIDE SEQUENCE [LARGE SCALE GENOMIC DNA]</scope>
    <source>
        <strain evidence="2">cv. Texas</strain>
    </source>
</reference>
<accession>A0A5E4EFD3</accession>